<evidence type="ECO:0000256" key="5">
    <source>
        <dbReference type="RuleBase" id="RU003829"/>
    </source>
</evidence>
<dbReference type="InterPro" id="IPR036388">
    <property type="entry name" value="WH-like_DNA-bd_sf"/>
</dbReference>
<dbReference type="SUPFAM" id="SSF46785">
    <property type="entry name" value="Winged helix' DNA-binding domain"/>
    <property type="match status" value="1"/>
</dbReference>
<dbReference type="SUPFAM" id="SSF74788">
    <property type="entry name" value="Cullin repeat-like"/>
    <property type="match status" value="1"/>
</dbReference>
<name>A0AAD5T7T0_9FUNG</name>
<dbReference type="PANTHER" id="PTHR11932">
    <property type="entry name" value="CULLIN"/>
    <property type="match status" value="1"/>
</dbReference>
<dbReference type="GO" id="GO:0006950">
    <property type="term" value="P:response to stress"/>
    <property type="evidence" value="ECO:0007669"/>
    <property type="project" value="UniProtKB-ARBA"/>
</dbReference>
<evidence type="ECO:0000313" key="7">
    <source>
        <dbReference type="EMBL" id="KAJ3131094.1"/>
    </source>
</evidence>
<comment type="similarity">
    <text evidence="1 4 5">Belongs to the cullin family.</text>
</comment>
<dbReference type="GO" id="GO:0010468">
    <property type="term" value="P:regulation of gene expression"/>
    <property type="evidence" value="ECO:0007669"/>
    <property type="project" value="UniProtKB-ARBA"/>
</dbReference>
<keyword evidence="8" id="KW-1185">Reference proteome</keyword>
<dbReference type="PROSITE" id="PS50069">
    <property type="entry name" value="CULLIN_2"/>
    <property type="match status" value="1"/>
</dbReference>
<dbReference type="FunFam" id="1.20.1310.10:FF:000001">
    <property type="entry name" value="Cullin 3"/>
    <property type="match status" value="1"/>
</dbReference>
<dbReference type="EMBL" id="JADGJH010000318">
    <property type="protein sequence ID" value="KAJ3131094.1"/>
    <property type="molecule type" value="Genomic_DNA"/>
</dbReference>
<dbReference type="InterPro" id="IPR036390">
    <property type="entry name" value="WH_DNA-bd_sf"/>
</dbReference>
<keyword evidence="2" id="KW-1017">Isopeptide bond</keyword>
<dbReference type="InterPro" id="IPR016158">
    <property type="entry name" value="Cullin_homology"/>
</dbReference>
<evidence type="ECO:0000256" key="2">
    <source>
        <dbReference type="ARBA" id="ARBA00022499"/>
    </source>
</evidence>
<dbReference type="InterPro" id="IPR045093">
    <property type="entry name" value="Cullin"/>
</dbReference>
<dbReference type="GO" id="GO:0006915">
    <property type="term" value="P:apoptotic process"/>
    <property type="evidence" value="ECO:0007669"/>
    <property type="project" value="UniProtKB-ARBA"/>
</dbReference>
<dbReference type="GO" id="GO:0031625">
    <property type="term" value="F:ubiquitin protein ligase binding"/>
    <property type="evidence" value="ECO:0007669"/>
    <property type="project" value="InterPro"/>
</dbReference>
<accession>A0AAD5T7T0</accession>
<dbReference type="GO" id="GO:0007165">
    <property type="term" value="P:signal transduction"/>
    <property type="evidence" value="ECO:0007669"/>
    <property type="project" value="UniProtKB-ARBA"/>
</dbReference>
<dbReference type="InterPro" id="IPR016159">
    <property type="entry name" value="Cullin_repeat-like_dom_sf"/>
</dbReference>
<dbReference type="Pfam" id="PF26557">
    <property type="entry name" value="Cullin_AB"/>
    <property type="match status" value="1"/>
</dbReference>
<dbReference type="InterPro" id="IPR001373">
    <property type="entry name" value="Cullin_N"/>
</dbReference>
<dbReference type="Gene3D" id="1.20.1310.10">
    <property type="entry name" value="Cullin Repeats"/>
    <property type="match status" value="4"/>
</dbReference>
<dbReference type="AlphaFoldDB" id="A0AAD5T7T0"/>
<dbReference type="InterPro" id="IPR059120">
    <property type="entry name" value="Cullin-like_AB"/>
</dbReference>
<dbReference type="SUPFAM" id="SSF75632">
    <property type="entry name" value="Cullin homology domain"/>
    <property type="match status" value="1"/>
</dbReference>
<evidence type="ECO:0000256" key="3">
    <source>
        <dbReference type="ARBA" id="ARBA00022843"/>
    </source>
</evidence>
<evidence type="ECO:0000313" key="8">
    <source>
        <dbReference type="Proteomes" id="UP001211907"/>
    </source>
</evidence>
<dbReference type="Gene3D" id="3.30.230.130">
    <property type="entry name" value="Cullin, Chain C, Domain 2"/>
    <property type="match status" value="1"/>
</dbReference>
<dbReference type="Pfam" id="PF00888">
    <property type="entry name" value="Cullin"/>
    <property type="match status" value="1"/>
</dbReference>
<keyword evidence="3" id="KW-0832">Ubl conjugation</keyword>
<reference evidence="7" key="1">
    <citation type="submission" date="2020-05" db="EMBL/GenBank/DDBJ databases">
        <title>Phylogenomic resolution of chytrid fungi.</title>
        <authorList>
            <person name="Stajich J.E."/>
            <person name="Amses K."/>
            <person name="Simmons R."/>
            <person name="Seto K."/>
            <person name="Myers J."/>
            <person name="Bonds A."/>
            <person name="Quandt C.A."/>
            <person name="Barry K."/>
            <person name="Liu P."/>
            <person name="Grigoriev I."/>
            <person name="Longcore J.E."/>
            <person name="James T.Y."/>
        </authorList>
    </citation>
    <scope>NUCLEOTIDE SEQUENCE</scope>
    <source>
        <strain evidence="7">JEL0513</strain>
    </source>
</reference>
<evidence type="ECO:0000259" key="6">
    <source>
        <dbReference type="PROSITE" id="PS50069"/>
    </source>
</evidence>
<organism evidence="7 8">
    <name type="scientific">Physocladia obscura</name>
    <dbReference type="NCBI Taxonomy" id="109957"/>
    <lineage>
        <taxon>Eukaryota</taxon>
        <taxon>Fungi</taxon>
        <taxon>Fungi incertae sedis</taxon>
        <taxon>Chytridiomycota</taxon>
        <taxon>Chytridiomycota incertae sedis</taxon>
        <taxon>Chytridiomycetes</taxon>
        <taxon>Chytridiales</taxon>
        <taxon>Chytriomycetaceae</taxon>
        <taxon>Physocladia</taxon>
    </lineage>
</organism>
<evidence type="ECO:0000256" key="4">
    <source>
        <dbReference type="PROSITE-ProRule" id="PRU00330"/>
    </source>
</evidence>
<dbReference type="Gene3D" id="1.10.10.10">
    <property type="entry name" value="Winged helix-like DNA-binding domain superfamily/Winged helix DNA-binding domain"/>
    <property type="match status" value="1"/>
</dbReference>
<sequence length="861" mass="96301">MHARVNENADVKILTQQTFTINQTQTDDAWETLKTAIEEIQDKNSSALSFEVLYRNAYNMVLNKQGDKLYAGVGSVITNHLRRVAAEVVAPAFATSANTHQSFTFAPAAITTTNTTATNASSSLPSSIQNNTTNPFIVEAGLAGRVSLASPHAFVRTLKAVWDDHTTCMVMIRDILLYMDRVYVRSVNKSLVYDYGLDLFRDVVLHSENFPIRDRTIETLLHLILLERQGDVIDRFSIKSIIDMFLSLNSTDARATSETTQSTITTYEHDFEKYFLATSRQFYVLEAAALLQSCDAKTFLIKIESRLNEEDARVSAYLSIDTGPKLSKILENVLIESNVAAVIEMENSGLVVMLTNNNVEDLARMYRLFERVPNGHTSMRESISHEIQRLGKSINELHGGIPASDGLLQKSSSLLNISAGSSTTGENAATAISVTTANPIKWVEALLEVKERFDKLIETAFAKNKSFINMINDAMGIVINANRSACEFLSLFIDDNLKKGSKGKYETDVDVVLDNTVALFRLLNQKDVFERYYKQHLAKRLLYGRSVSEDAEKGFIAKLKVECGSQFTQKLEGMFNDMKLSEDTMTQFRNLPVSSTSDGPSIDLNVKILTITLWPTFPSTNVNYPQSLINCLSRFERYYLSTRHTGRKLTWLHSMGNADLRANFPKGKKEINMSVYAMIVLYACFNDGEASEIGIPVKYTQISETTGISGPELKRTLQSLSLGKHKILIKSSSKKKDVSEMDEFSLNLDFSSPLSKIKILTISAGSGYSGAGLASTTGNSLETEQERGETLEKIDEARKHQVEAAIVRTMKSRKRLDHNTLVLEVTNQLQSRFMPAPAMIKTRIEGLIEREYLERDPKDRK</sequence>
<dbReference type="SMART" id="SM00182">
    <property type="entry name" value="CULLIN"/>
    <property type="match status" value="1"/>
</dbReference>
<evidence type="ECO:0000256" key="1">
    <source>
        <dbReference type="ARBA" id="ARBA00006019"/>
    </source>
</evidence>
<dbReference type="FunFam" id="1.20.1310.10:FF:000002">
    <property type="entry name" value="cullin-3 isoform X1"/>
    <property type="match status" value="1"/>
</dbReference>
<dbReference type="GO" id="GO:0080090">
    <property type="term" value="P:regulation of primary metabolic process"/>
    <property type="evidence" value="ECO:0007669"/>
    <property type="project" value="UniProtKB-ARBA"/>
</dbReference>
<dbReference type="InterPro" id="IPR019559">
    <property type="entry name" value="Cullin_neddylation_domain"/>
</dbReference>
<feature type="non-terminal residue" evidence="7">
    <location>
        <position position="1"/>
    </location>
</feature>
<dbReference type="Proteomes" id="UP001211907">
    <property type="component" value="Unassembled WGS sequence"/>
</dbReference>
<dbReference type="GO" id="GO:0000278">
    <property type="term" value="P:mitotic cell cycle"/>
    <property type="evidence" value="ECO:0007669"/>
    <property type="project" value="UniProtKB-ARBA"/>
</dbReference>
<comment type="caution">
    <text evidence="7">The sequence shown here is derived from an EMBL/GenBank/DDBJ whole genome shotgun (WGS) entry which is preliminary data.</text>
</comment>
<feature type="domain" description="Cullin family profile" evidence="6">
    <location>
        <begin position="484"/>
        <end position="721"/>
    </location>
</feature>
<gene>
    <name evidence="7" type="primary">CUL3</name>
    <name evidence="7" type="ORF">HK100_006805</name>
</gene>
<protein>
    <submittedName>
        <fullName evidence="7">Cullin-3</fullName>
    </submittedName>
</protein>
<dbReference type="GO" id="GO:0043161">
    <property type="term" value="P:proteasome-mediated ubiquitin-dependent protein catabolic process"/>
    <property type="evidence" value="ECO:0007669"/>
    <property type="project" value="UniProtKB-ARBA"/>
</dbReference>
<proteinExistence type="inferred from homology"/>
<dbReference type="SMART" id="SM00884">
    <property type="entry name" value="Cullin_Nedd8"/>
    <property type="match status" value="1"/>
</dbReference>
<dbReference type="Pfam" id="PF10557">
    <property type="entry name" value="Cullin_Nedd8"/>
    <property type="match status" value="1"/>
</dbReference>
<dbReference type="InterPro" id="IPR036317">
    <property type="entry name" value="Cullin_homology_sf"/>
</dbReference>
<dbReference type="FunFam" id="1.10.10.10:FF:000091">
    <property type="entry name" value="Cullin 3"/>
    <property type="match status" value="1"/>
</dbReference>
<dbReference type="GO" id="GO:0005737">
    <property type="term" value="C:cytoplasm"/>
    <property type="evidence" value="ECO:0007669"/>
    <property type="project" value="UniProtKB-ARBA"/>
</dbReference>